<protein>
    <submittedName>
        <fullName evidence="2">TIGR03792 family protein</fullName>
    </submittedName>
</protein>
<accession>A0ABV0JPI0</accession>
<evidence type="ECO:0000313" key="2">
    <source>
        <dbReference type="EMBL" id="MEP0865307.1"/>
    </source>
</evidence>
<keyword evidence="3" id="KW-1185">Reference proteome</keyword>
<evidence type="ECO:0000259" key="1">
    <source>
        <dbReference type="Pfam" id="PF03992"/>
    </source>
</evidence>
<evidence type="ECO:0000313" key="3">
    <source>
        <dbReference type="Proteomes" id="UP001442494"/>
    </source>
</evidence>
<dbReference type="InterPro" id="IPR007138">
    <property type="entry name" value="ABM_dom"/>
</dbReference>
<dbReference type="InterPro" id="IPR011008">
    <property type="entry name" value="Dimeric_a/b-barrel"/>
</dbReference>
<dbReference type="NCBIfam" id="TIGR03792">
    <property type="entry name" value="TIGR03792 family protein"/>
    <property type="match status" value="1"/>
</dbReference>
<dbReference type="Pfam" id="PF03992">
    <property type="entry name" value="ABM"/>
    <property type="match status" value="1"/>
</dbReference>
<sequence>MVIEWLKIEVPPEIREKYIQKDAEIWTAFLATCPGFLGKEVWLNPNDPTAVTLVIRWETREHWKSISSERLQQVEEQFDQAMGYSYPIIDSAEYQVRKFPQV</sequence>
<comment type="caution">
    <text evidence="2">The sequence shown here is derived from an EMBL/GenBank/DDBJ whole genome shotgun (WGS) entry which is preliminary data.</text>
</comment>
<feature type="domain" description="ABM" evidence="1">
    <location>
        <begin position="1"/>
        <end position="64"/>
    </location>
</feature>
<organism evidence="2 3">
    <name type="scientific">Funiculus sociatus GB2-A5</name>
    <dbReference type="NCBI Taxonomy" id="2933946"/>
    <lineage>
        <taxon>Bacteria</taxon>
        <taxon>Bacillati</taxon>
        <taxon>Cyanobacteriota</taxon>
        <taxon>Cyanophyceae</taxon>
        <taxon>Coleofasciculales</taxon>
        <taxon>Coleofasciculaceae</taxon>
        <taxon>Funiculus</taxon>
    </lineage>
</organism>
<dbReference type="Proteomes" id="UP001442494">
    <property type="component" value="Unassembled WGS sequence"/>
</dbReference>
<dbReference type="EMBL" id="JAMPKK010000024">
    <property type="protein sequence ID" value="MEP0865307.1"/>
    <property type="molecule type" value="Genomic_DNA"/>
</dbReference>
<dbReference type="SUPFAM" id="SSF54909">
    <property type="entry name" value="Dimeric alpha+beta barrel"/>
    <property type="match status" value="1"/>
</dbReference>
<name>A0ABV0JPI0_9CYAN</name>
<dbReference type="Gene3D" id="3.30.70.100">
    <property type="match status" value="1"/>
</dbReference>
<dbReference type="RefSeq" id="WP_190419812.1">
    <property type="nucleotide sequence ID" value="NZ_JAMPKK010000024.1"/>
</dbReference>
<proteinExistence type="predicted"/>
<reference evidence="2 3" key="1">
    <citation type="submission" date="2022-04" db="EMBL/GenBank/DDBJ databases">
        <title>Positive selection, recombination, and allopatry shape intraspecific diversity of widespread and dominant cyanobacteria.</title>
        <authorList>
            <person name="Wei J."/>
            <person name="Shu W."/>
            <person name="Hu C."/>
        </authorList>
    </citation>
    <scope>NUCLEOTIDE SEQUENCE [LARGE SCALE GENOMIC DNA]</scope>
    <source>
        <strain evidence="2 3">GB2-A5</strain>
    </source>
</reference>
<gene>
    <name evidence="2" type="ORF">NDI37_12595</name>
</gene>
<dbReference type="InterPro" id="IPR022512">
    <property type="entry name" value="CHP03792"/>
</dbReference>